<evidence type="ECO:0000256" key="3">
    <source>
        <dbReference type="ARBA" id="ARBA00022692"/>
    </source>
</evidence>
<dbReference type="EMBL" id="JAAALK010000284">
    <property type="protein sequence ID" value="KAG8068909.1"/>
    <property type="molecule type" value="Genomic_DNA"/>
</dbReference>
<gene>
    <name evidence="12" type="ORF">GUJ93_ZPchr0005g16096</name>
</gene>
<dbReference type="AlphaFoldDB" id="A0A8J5SMD9"/>
<evidence type="ECO:0000256" key="2">
    <source>
        <dbReference type="ARBA" id="ARBA00022614"/>
    </source>
</evidence>
<evidence type="ECO:0000256" key="5">
    <source>
        <dbReference type="ARBA" id="ARBA00022737"/>
    </source>
</evidence>
<feature type="transmembrane region" description="Helical" evidence="9">
    <location>
        <begin position="113"/>
        <end position="131"/>
    </location>
</feature>
<protein>
    <recommendedName>
        <fullName evidence="14">Malectin-like domain-containing protein</fullName>
    </recommendedName>
</protein>
<dbReference type="OrthoDB" id="1394818at2759"/>
<evidence type="ECO:0000256" key="4">
    <source>
        <dbReference type="ARBA" id="ARBA00022729"/>
    </source>
</evidence>
<evidence type="ECO:0000256" key="7">
    <source>
        <dbReference type="ARBA" id="ARBA00023136"/>
    </source>
</evidence>
<keyword evidence="3 9" id="KW-0812">Transmembrane</keyword>
<accession>A0A8J5SMD9</accession>
<name>A0A8J5SMD9_ZIZPA</name>
<feature type="region of interest" description="Disordered" evidence="8">
    <location>
        <begin position="74"/>
        <end position="103"/>
    </location>
</feature>
<evidence type="ECO:0000259" key="11">
    <source>
        <dbReference type="Pfam" id="PF12819"/>
    </source>
</evidence>
<evidence type="ECO:0000313" key="12">
    <source>
        <dbReference type="EMBL" id="KAG8068909.1"/>
    </source>
</evidence>
<evidence type="ECO:0000256" key="6">
    <source>
        <dbReference type="ARBA" id="ARBA00022989"/>
    </source>
</evidence>
<evidence type="ECO:0000256" key="9">
    <source>
        <dbReference type="SAM" id="Phobius"/>
    </source>
</evidence>
<reference evidence="12" key="2">
    <citation type="submission" date="2021-02" db="EMBL/GenBank/DDBJ databases">
        <authorList>
            <person name="Kimball J.A."/>
            <person name="Haas M.W."/>
            <person name="Macchietto M."/>
            <person name="Kono T."/>
            <person name="Duquette J."/>
            <person name="Shao M."/>
        </authorList>
    </citation>
    <scope>NUCLEOTIDE SEQUENCE</scope>
    <source>
        <tissue evidence="12">Fresh leaf tissue</tissue>
    </source>
</reference>
<dbReference type="PANTHER" id="PTHR45631:SF3">
    <property type="entry name" value="OS05G0393100 PROTEIN"/>
    <property type="match status" value="1"/>
</dbReference>
<dbReference type="FunFam" id="3.80.10.10:FF:000129">
    <property type="entry name" value="Leucine-rich repeat receptor-like kinase"/>
    <property type="match status" value="1"/>
</dbReference>
<keyword evidence="6 9" id="KW-1133">Transmembrane helix</keyword>
<dbReference type="Pfam" id="PF08263">
    <property type="entry name" value="LRRNT_2"/>
    <property type="match status" value="1"/>
</dbReference>
<evidence type="ECO:0000256" key="1">
    <source>
        <dbReference type="ARBA" id="ARBA00004167"/>
    </source>
</evidence>
<comment type="subcellular location">
    <subcellularLocation>
        <location evidence="1">Membrane</location>
        <topology evidence="1">Single-pass membrane protein</topology>
    </subcellularLocation>
</comment>
<dbReference type="GO" id="GO:0016020">
    <property type="term" value="C:membrane"/>
    <property type="evidence" value="ECO:0007669"/>
    <property type="project" value="UniProtKB-SubCell"/>
</dbReference>
<feature type="domain" description="Leucine-rich repeat-containing N-terminal plant-type" evidence="10">
    <location>
        <begin position="379"/>
        <end position="417"/>
    </location>
</feature>
<evidence type="ECO:0008006" key="14">
    <source>
        <dbReference type="Google" id="ProtNLM"/>
    </source>
</evidence>
<feature type="region of interest" description="Disordered" evidence="8">
    <location>
        <begin position="1"/>
        <end position="54"/>
    </location>
</feature>
<dbReference type="InterPro" id="IPR001611">
    <property type="entry name" value="Leu-rich_rpt"/>
</dbReference>
<keyword evidence="7 9" id="KW-0472">Membrane</keyword>
<reference evidence="12" key="1">
    <citation type="journal article" date="2021" name="bioRxiv">
        <title>Whole Genome Assembly and Annotation of Northern Wild Rice, Zizania palustris L., Supports a Whole Genome Duplication in the Zizania Genus.</title>
        <authorList>
            <person name="Haas M."/>
            <person name="Kono T."/>
            <person name="Macchietto M."/>
            <person name="Millas R."/>
            <person name="McGilp L."/>
            <person name="Shao M."/>
            <person name="Duquette J."/>
            <person name="Hirsch C.N."/>
            <person name="Kimball J."/>
        </authorList>
    </citation>
    <scope>NUCLEOTIDE SEQUENCE</scope>
    <source>
        <tissue evidence="12">Fresh leaf tissue</tissue>
    </source>
</reference>
<feature type="domain" description="Malectin-like" evidence="11">
    <location>
        <begin position="144"/>
        <end position="347"/>
    </location>
</feature>
<sequence>MCTASRCAPKKATQPKSAPESASPCCRRWRLELDCGPNRTPDTLPPPATTPAAETLTHPADRVHLLLLDHAHLPRRPSAGQPARTARKHSDSPPFPPEIHREGKQHAAEMPALLLRLLLSLILVAAAPLAAARSRQFRGYSYLLDCGATASIIDRRGLVWLPDGRYVSAGVSGKLSEQGLLDPTLATLRVFPRRPAAKFCYELPVDRNRRYLLRPTFFYGVYSPDSPPPVFDMIVDGTFWTAVNTTDDSLAGSASYYEGVFGASGRNMSFCLGVNPDYTDSGPFINALQVIQLHDSVYNATNFTSSAMGLIARTKFGSAGDAEKYPDDIFDRHWQPFLDNKHAVSSLTRLILTPVSGLPPLINAGEVFGLFPRGGYTIPRDARALESIKRSLQNIPDDWNGDPCMPHGYAWAGVTCDDSSIANVISLNFSSMGLSGYISSDIANMTSLTDISLANNNLFGPIPNLSKLRSLQRLHLQDNKLNGTVPQTLGTITTLHELFLQNNELVGPVPLNLLYKQGLTYKFLPGNHFFPRPPG</sequence>
<evidence type="ECO:0000313" key="13">
    <source>
        <dbReference type="Proteomes" id="UP000729402"/>
    </source>
</evidence>
<keyword evidence="13" id="KW-1185">Reference proteome</keyword>
<comment type="caution">
    <text evidence="12">The sequence shown here is derived from an EMBL/GenBank/DDBJ whole genome shotgun (WGS) entry which is preliminary data.</text>
</comment>
<dbReference type="Pfam" id="PF12819">
    <property type="entry name" value="Malectin_like"/>
    <property type="match status" value="1"/>
</dbReference>
<keyword evidence="2" id="KW-0433">Leucine-rich repeat</keyword>
<dbReference type="Proteomes" id="UP000729402">
    <property type="component" value="Unassembled WGS sequence"/>
</dbReference>
<dbReference type="PANTHER" id="PTHR45631">
    <property type="entry name" value="OS07G0107800 PROTEIN-RELATED"/>
    <property type="match status" value="1"/>
</dbReference>
<evidence type="ECO:0000259" key="10">
    <source>
        <dbReference type="Pfam" id="PF08263"/>
    </source>
</evidence>
<proteinExistence type="predicted"/>
<dbReference type="InterPro" id="IPR013210">
    <property type="entry name" value="LRR_N_plant-typ"/>
</dbReference>
<dbReference type="InterPro" id="IPR024788">
    <property type="entry name" value="Malectin-like_Carb-bd_dom"/>
</dbReference>
<organism evidence="12 13">
    <name type="scientific">Zizania palustris</name>
    <name type="common">Northern wild rice</name>
    <dbReference type="NCBI Taxonomy" id="103762"/>
    <lineage>
        <taxon>Eukaryota</taxon>
        <taxon>Viridiplantae</taxon>
        <taxon>Streptophyta</taxon>
        <taxon>Embryophyta</taxon>
        <taxon>Tracheophyta</taxon>
        <taxon>Spermatophyta</taxon>
        <taxon>Magnoliopsida</taxon>
        <taxon>Liliopsida</taxon>
        <taxon>Poales</taxon>
        <taxon>Poaceae</taxon>
        <taxon>BOP clade</taxon>
        <taxon>Oryzoideae</taxon>
        <taxon>Oryzeae</taxon>
        <taxon>Zizaniinae</taxon>
        <taxon>Zizania</taxon>
    </lineage>
</organism>
<keyword evidence="5" id="KW-0677">Repeat</keyword>
<dbReference type="Pfam" id="PF00560">
    <property type="entry name" value="LRR_1"/>
    <property type="match status" value="1"/>
</dbReference>
<keyword evidence="4" id="KW-0732">Signal</keyword>
<evidence type="ECO:0000256" key="8">
    <source>
        <dbReference type="SAM" id="MobiDB-lite"/>
    </source>
</evidence>